<dbReference type="PROSITE" id="PS50090">
    <property type="entry name" value="MYB_LIKE"/>
    <property type="match status" value="1"/>
</dbReference>
<dbReference type="GO" id="GO:0003677">
    <property type="term" value="F:DNA binding"/>
    <property type="evidence" value="ECO:0007669"/>
    <property type="project" value="UniProtKB-KW"/>
</dbReference>
<name>A0A5P1FAU4_ASPOF</name>
<dbReference type="Gene3D" id="1.10.10.60">
    <property type="entry name" value="Homeodomain-like"/>
    <property type="match status" value="1"/>
</dbReference>
<evidence type="ECO:0000313" key="10">
    <source>
        <dbReference type="Proteomes" id="UP000243459"/>
    </source>
</evidence>
<evidence type="ECO:0000256" key="6">
    <source>
        <dbReference type="ARBA" id="ARBA00023242"/>
    </source>
</evidence>
<evidence type="ECO:0000256" key="5">
    <source>
        <dbReference type="ARBA" id="ARBA00023163"/>
    </source>
</evidence>
<dbReference type="PROSITE" id="PS51294">
    <property type="entry name" value="HTH_MYB"/>
    <property type="match status" value="1"/>
</dbReference>
<feature type="non-terminal residue" evidence="9">
    <location>
        <position position="1"/>
    </location>
</feature>
<dbReference type="EMBL" id="CM007383">
    <property type="protein sequence ID" value="ONK74863.1"/>
    <property type="molecule type" value="Genomic_DNA"/>
</dbReference>
<gene>
    <name evidence="9" type="ORF">A4U43_C03F10900</name>
</gene>
<comment type="subcellular location">
    <subcellularLocation>
        <location evidence="1">Nucleus</location>
    </subcellularLocation>
</comment>
<evidence type="ECO:0000256" key="1">
    <source>
        <dbReference type="ARBA" id="ARBA00004123"/>
    </source>
</evidence>
<evidence type="ECO:0000256" key="4">
    <source>
        <dbReference type="ARBA" id="ARBA00023125"/>
    </source>
</evidence>
<proteinExistence type="predicted"/>
<accession>A0A5P1FAU4</accession>
<reference evidence="10" key="1">
    <citation type="journal article" date="2017" name="Nat. Commun.">
        <title>The asparagus genome sheds light on the origin and evolution of a young Y chromosome.</title>
        <authorList>
            <person name="Harkess A."/>
            <person name="Zhou J."/>
            <person name="Xu C."/>
            <person name="Bowers J.E."/>
            <person name="Van der Hulst R."/>
            <person name="Ayyampalayam S."/>
            <person name="Mercati F."/>
            <person name="Riccardi P."/>
            <person name="McKain M.R."/>
            <person name="Kakrana A."/>
            <person name="Tang H."/>
            <person name="Ray J."/>
            <person name="Groenendijk J."/>
            <person name="Arikit S."/>
            <person name="Mathioni S.M."/>
            <person name="Nakano M."/>
            <person name="Shan H."/>
            <person name="Telgmann-Rauber A."/>
            <person name="Kanno A."/>
            <person name="Yue Z."/>
            <person name="Chen H."/>
            <person name="Li W."/>
            <person name="Chen Y."/>
            <person name="Xu X."/>
            <person name="Zhang Y."/>
            <person name="Luo S."/>
            <person name="Chen H."/>
            <person name="Gao J."/>
            <person name="Mao Z."/>
            <person name="Pires J.C."/>
            <person name="Luo M."/>
            <person name="Kudrna D."/>
            <person name="Wing R.A."/>
            <person name="Meyers B.C."/>
            <person name="Yi K."/>
            <person name="Kong H."/>
            <person name="Lavrijsen P."/>
            <person name="Sunseri F."/>
            <person name="Falavigna A."/>
            <person name="Ye Y."/>
            <person name="Leebens-Mack J.H."/>
            <person name="Chen G."/>
        </authorList>
    </citation>
    <scope>NUCLEOTIDE SEQUENCE [LARGE SCALE GENOMIC DNA]</scope>
    <source>
        <strain evidence="10">cv. DH0086</strain>
    </source>
</reference>
<dbReference type="SUPFAM" id="SSF46689">
    <property type="entry name" value="Homeodomain-like"/>
    <property type="match status" value="1"/>
</dbReference>
<keyword evidence="4" id="KW-0238">DNA-binding</keyword>
<evidence type="ECO:0000256" key="3">
    <source>
        <dbReference type="ARBA" id="ARBA00023015"/>
    </source>
</evidence>
<dbReference type="PANTHER" id="PTHR47997">
    <property type="entry name" value="MYB DOMAIN PROTEIN 55"/>
    <property type="match status" value="1"/>
</dbReference>
<keyword evidence="10" id="KW-1185">Reference proteome</keyword>
<dbReference type="AlphaFoldDB" id="A0A5P1FAU4"/>
<keyword evidence="3" id="KW-0805">Transcription regulation</keyword>
<protein>
    <submittedName>
        <fullName evidence="9">Uncharacterized protein</fullName>
    </submittedName>
</protein>
<dbReference type="InterPro" id="IPR009057">
    <property type="entry name" value="Homeodomain-like_sf"/>
</dbReference>
<keyword evidence="6" id="KW-0539">Nucleus</keyword>
<sequence length="211" mass="24048">LRWINYLCPGLKKGPFTEEEESIIRQQHRMLGNKWSVIAKHVPGRTDNDVKNFWHTTIKKKIVEEENQEGSQGTNHHFFTNLLNVPDLSQFKIPRPSASFLSLEMKKTNNWKDVVQPSSLQVPQTSLGLSLCDPTDLIWYKEQNPELFMDCSNSGSSSSSVKGKEKVDQVDEINGERVNQVITNGDDGLGFDHELVDGWWNASLWRPDGSH</sequence>
<evidence type="ECO:0000313" key="9">
    <source>
        <dbReference type="EMBL" id="ONK74863.1"/>
    </source>
</evidence>
<evidence type="ECO:0000256" key="2">
    <source>
        <dbReference type="ARBA" id="ARBA00022737"/>
    </source>
</evidence>
<evidence type="ECO:0000259" key="8">
    <source>
        <dbReference type="PROSITE" id="PS51294"/>
    </source>
</evidence>
<dbReference type="InterPro" id="IPR051953">
    <property type="entry name" value="Plant_SW-associated_TFs"/>
</dbReference>
<feature type="domain" description="HTH myb-type" evidence="8">
    <location>
        <begin position="9"/>
        <end position="62"/>
    </location>
</feature>
<evidence type="ECO:0000259" key="7">
    <source>
        <dbReference type="PROSITE" id="PS50090"/>
    </source>
</evidence>
<dbReference type="Pfam" id="PF00249">
    <property type="entry name" value="Myb_DNA-binding"/>
    <property type="match status" value="1"/>
</dbReference>
<dbReference type="CDD" id="cd00167">
    <property type="entry name" value="SANT"/>
    <property type="match status" value="1"/>
</dbReference>
<dbReference type="InterPro" id="IPR017930">
    <property type="entry name" value="Myb_dom"/>
</dbReference>
<dbReference type="Proteomes" id="UP000243459">
    <property type="component" value="Chromosome 3"/>
</dbReference>
<keyword evidence="5" id="KW-0804">Transcription</keyword>
<feature type="domain" description="Myb-like" evidence="7">
    <location>
        <begin position="8"/>
        <end position="58"/>
    </location>
</feature>
<dbReference type="SMART" id="SM00717">
    <property type="entry name" value="SANT"/>
    <property type="match status" value="1"/>
</dbReference>
<dbReference type="PANTHER" id="PTHR47997:SF76">
    <property type="entry name" value="OS07G0497500 PROTEIN"/>
    <property type="match status" value="1"/>
</dbReference>
<keyword evidence="2" id="KW-0677">Repeat</keyword>
<dbReference type="GO" id="GO:0005634">
    <property type="term" value="C:nucleus"/>
    <property type="evidence" value="ECO:0007669"/>
    <property type="project" value="UniProtKB-SubCell"/>
</dbReference>
<dbReference type="InterPro" id="IPR001005">
    <property type="entry name" value="SANT/Myb"/>
</dbReference>
<organism evidence="9 10">
    <name type="scientific">Asparagus officinalis</name>
    <name type="common">Garden asparagus</name>
    <dbReference type="NCBI Taxonomy" id="4686"/>
    <lineage>
        <taxon>Eukaryota</taxon>
        <taxon>Viridiplantae</taxon>
        <taxon>Streptophyta</taxon>
        <taxon>Embryophyta</taxon>
        <taxon>Tracheophyta</taxon>
        <taxon>Spermatophyta</taxon>
        <taxon>Magnoliopsida</taxon>
        <taxon>Liliopsida</taxon>
        <taxon>Asparagales</taxon>
        <taxon>Asparagaceae</taxon>
        <taxon>Asparagoideae</taxon>
        <taxon>Asparagus</taxon>
    </lineage>
</organism>